<dbReference type="SUPFAM" id="SSF81901">
    <property type="entry name" value="HCP-like"/>
    <property type="match status" value="1"/>
</dbReference>
<dbReference type="Proteomes" id="UP001470230">
    <property type="component" value="Unassembled WGS sequence"/>
</dbReference>
<comment type="caution">
    <text evidence="1">The sequence shown here is derived from an EMBL/GenBank/DDBJ whole genome shotgun (WGS) entry which is preliminary data.</text>
</comment>
<evidence type="ECO:0000313" key="2">
    <source>
        <dbReference type="Proteomes" id="UP001470230"/>
    </source>
</evidence>
<proteinExistence type="predicted"/>
<protein>
    <submittedName>
        <fullName evidence="1">Uncharacterized protein</fullName>
    </submittedName>
</protein>
<reference evidence="1 2" key="1">
    <citation type="submission" date="2024-04" db="EMBL/GenBank/DDBJ databases">
        <title>Tritrichomonas musculus Genome.</title>
        <authorList>
            <person name="Alves-Ferreira E."/>
            <person name="Grigg M."/>
            <person name="Lorenzi H."/>
            <person name="Galac M."/>
        </authorList>
    </citation>
    <scope>NUCLEOTIDE SEQUENCE [LARGE SCALE GENOMIC DNA]</scope>
    <source>
        <strain evidence="1 2">EAF2021</strain>
    </source>
</reference>
<organism evidence="1 2">
    <name type="scientific">Tritrichomonas musculus</name>
    <dbReference type="NCBI Taxonomy" id="1915356"/>
    <lineage>
        <taxon>Eukaryota</taxon>
        <taxon>Metamonada</taxon>
        <taxon>Parabasalia</taxon>
        <taxon>Tritrichomonadida</taxon>
        <taxon>Tritrichomonadidae</taxon>
        <taxon>Tritrichomonas</taxon>
    </lineage>
</organism>
<dbReference type="Gene3D" id="1.25.40.10">
    <property type="entry name" value="Tetratricopeptide repeat domain"/>
    <property type="match status" value="1"/>
</dbReference>
<evidence type="ECO:0000313" key="1">
    <source>
        <dbReference type="EMBL" id="KAK8852791.1"/>
    </source>
</evidence>
<accession>A0ABR2HUQ0</accession>
<gene>
    <name evidence="1" type="ORF">M9Y10_017781</name>
</gene>
<name>A0ABR2HUQ0_9EUKA</name>
<dbReference type="InterPro" id="IPR011990">
    <property type="entry name" value="TPR-like_helical_dom_sf"/>
</dbReference>
<keyword evidence="2" id="KW-1185">Reference proteome</keyword>
<sequence length="141" mass="16599">MDKAKNDPFKKFITGKMILEGMGTFPRDRIFGLMYIKESMKENCIDSKIYYIHQLIKGRYIPQNLVEAEKILNEINQEPNIPINFLYGKLYKKMDKYSLALEHFKKGSKEGDKECLYEYGKMLFLGEGIKKNDFKATKQFT</sequence>
<dbReference type="EMBL" id="JAPFFF010000023">
    <property type="protein sequence ID" value="KAK8852791.1"/>
    <property type="molecule type" value="Genomic_DNA"/>
</dbReference>